<proteinExistence type="inferred from homology"/>
<gene>
    <name evidence="3" type="ORF">AMSG_00830</name>
</gene>
<protein>
    <submittedName>
        <fullName evidence="3">HsKin17 protein</fullName>
    </submittedName>
</protein>
<dbReference type="InterPro" id="IPR037321">
    <property type="entry name" value="KIN17-like"/>
</dbReference>
<dbReference type="GO" id="GO:0006260">
    <property type="term" value="P:DNA replication"/>
    <property type="evidence" value="ECO:0007669"/>
    <property type="project" value="TreeGrafter"/>
</dbReference>
<dbReference type="SMART" id="SM01253">
    <property type="entry name" value="Kin17_mid"/>
    <property type="match status" value="1"/>
</dbReference>
<dbReference type="GO" id="GO:0005634">
    <property type="term" value="C:nucleus"/>
    <property type="evidence" value="ECO:0007669"/>
    <property type="project" value="TreeGrafter"/>
</dbReference>
<dbReference type="Pfam" id="PF25095">
    <property type="entry name" value="C2H2-zf_KIN17"/>
    <property type="match status" value="1"/>
</dbReference>
<feature type="domain" description="C2H2-type" evidence="2">
    <location>
        <begin position="23"/>
        <end position="45"/>
    </location>
</feature>
<dbReference type="EMBL" id="GL349435">
    <property type="protein sequence ID" value="KNC50670.1"/>
    <property type="molecule type" value="Genomic_DNA"/>
</dbReference>
<dbReference type="PANTHER" id="PTHR12805">
    <property type="entry name" value="KIN17 KIN, ANTIGENIC DETERMINANT OF RECA PROTEIN HOMOLOG"/>
    <property type="match status" value="1"/>
</dbReference>
<dbReference type="STRING" id="461836.A0A0L0DEM5"/>
<dbReference type="AlphaFoldDB" id="A0A0L0DEM5"/>
<dbReference type="GeneID" id="25560611"/>
<dbReference type="GO" id="GO:0006974">
    <property type="term" value="P:DNA damage response"/>
    <property type="evidence" value="ECO:0007669"/>
    <property type="project" value="TreeGrafter"/>
</dbReference>
<dbReference type="eggNOG" id="KOG2837">
    <property type="taxonomic scope" value="Eukaryota"/>
</dbReference>
<evidence type="ECO:0000313" key="3">
    <source>
        <dbReference type="EMBL" id="KNC50670.1"/>
    </source>
</evidence>
<organism evidence="3 4">
    <name type="scientific">Thecamonas trahens ATCC 50062</name>
    <dbReference type="NCBI Taxonomy" id="461836"/>
    <lineage>
        <taxon>Eukaryota</taxon>
        <taxon>Apusozoa</taxon>
        <taxon>Apusomonadida</taxon>
        <taxon>Apusomonadidae</taxon>
        <taxon>Thecamonas</taxon>
    </lineage>
</organism>
<sequence length="391" mass="42660">MSARGGSDRNQKRRGLRKIKFYCQMCEKECSDRNGFEAHSRSAGHLAKMELFAANPEKYLAMFSDQFEADFMELVKSRHRGRKVLVNYVHNEYVQDRSHVRLNGTRWKTLDEFAQHLSSKGIVELSYDDDGNPYIKYIDVAVLSAREKHAEKERKRKARVAAKLEDQRRSAMEASVAAARAAGSLAGPVLELARPPDSDTISVALPAKAAQPAPLRGPAAALDPLQPPAPLRTAPATLPSARLPAHPKPLSNVERILQETRAREARDAARATWAVPGAVVRILDASLDSLFKAKAVVVSRHASPRHLVAVAVVGTPPADRVLVDIDEALLRPVLPPIGKPVVVVRGEHAGERGVLVDHMPSDKSLAVRLDATGITVRGLGYAAVCKVRARG</sequence>
<evidence type="ECO:0000256" key="1">
    <source>
        <dbReference type="ARBA" id="ARBA00008517"/>
    </source>
</evidence>
<evidence type="ECO:0000313" key="4">
    <source>
        <dbReference type="Proteomes" id="UP000054408"/>
    </source>
</evidence>
<dbReference type="Gene3D" id="2.30.30.30">
    <property type="match status" value="1"/>
</dbReference>
<dbReference type="InterPro" id="IPR036236">
    <property type="entry name" value="Znf_C2H2_sf"/>
</dbReference>
<dbReference type="Proteomes" id="UP000054408">
    <property type="component" value="Unassembled WGS sequence"/>
</dbReference>
<dbReference type="GO" id="GO:0003690">
    <property type="term" value="F:double-stranded DNA binding"/>
    <property type="evidence" value="ECO:0007669"/>
    <property type="project" value="TreeGrafter"/>
</dbReference>
<dbReference type="RefSeq" id="XP_013762550.1">
    <property type="nucleotide sequence ID" value="XM_013907096.1"/>
</dbReference>
<dbReference type="InterPro" id="IPR014722">
    <property type="entry name" value="Rib_uL2_dom2"/>
</dbReference>
<evidence type="ECO:0000259" key="2">
    <source>
        <dbReference type="PROSITE" id="PS00028"/>
    </source>
</evidence>
<dbReference type="InterPro" id="IPR038254">
    <property type="entry name" value="KIN17_WH-like_sf"/>
</dbReference>
<dbReference type="PANTHER" id="PTHR12805:SF0">
    <property type="entry name" value="DNA_RNA-BINDING PROTEIN KIN17"/>
    <property type="match status" value="1"/>
</dbReference>
<accession>A0A0L0DEM5</accession>
<dbReference type="SUPFAM" id="SSF57667">
    <property type="entry name" value="beta-beta-alpha zinc fingers"/>
    <property type="match status" value="1"/>
</dbReference>
<dbReference type="InterPro" id="IPR013087">
    <property type="entry name" value="Znf_C2H2_type"/>
</dbReference>
<dbReference type="InterPro" id="IPR056767">
    <property type="entry name" value="C2H2-Znf_KIN17"/>
</dbReference>
<dbReference type="OrthoDB" id="10266249at2759"/>
<dbReference type="Gene3D" id="1.10.10.2030">
    <property type="entry name" value="DNA/RNA-binding protein Kin17, conserved domain"/>
    <property type="match status" value="1"/>
</dbReference>
<dbReference type="PROSITE" id="PS00028">
    <property type="entry name" value="ZINC_FINGER_C2H2_1"/>
    <property type="match status" value="1"/>
</dbReference>
<dbReference type="InterPro" id="IPR019447">
    <property type="entry name" value="DNA/RNA-bd_Kin17_WH-like_dom"/>
</dbReference>
<reference evidence="3 4" key="1">
    <citation type="submission" date="2010-05" db="EMBL/GenBank/DDBJ databases">
        <title>The Genome Sequence of Thecamonas trahens ATCC 50062.</title>
        <authorList>
            <consortium name="The Broad Institute Genome Sequencing Platform"/>
            <person name="Russ C."/>
            <person name="Cuomo C."/>
            <person name="Shea T."/>
            <person name="Young S.K."/>
            <person name="Zeng Q."/>
            <person name="Koehrsen M."/>
            <person name="Haas B."/>
            <person name="Borodovsky M."/>
            <person name="Guigo R."/>
            <person name="Alvarado L."/>
            <person name="Berlin A."/>
            <person name="Bochicchio J."/>
            <person name="Borenstein D."/>
            <person name="Chapman S."/>
            <person name="Chen Z."/>
            <person name="Freedman E."/>
            <person name="Gellesch M."/>
            <person name="Goldberg J."/>
            <person name="Griggs A."/>
            <person name="Gujja S."/>
            <person name="Heilman E."/>
            <person name="Heiman D."/>
            <person name="Hepburn T."/>
            <person name="Howarth C."/>
            <person name="Jen D."/>
            <person name="Larson L."/>
            <person name="Mehta T."/>
            <person name="Park D."/>
            <person name="Pearson M."/>
            <person name="Roberts A."/>
            <person name="Saif S."/>
            <person name="Shenoy N."/>
            <person name="Sisk P."/>
            <person name="Stolte C."/>
            <person name="Sykes S."/>
            <person name="Thomson T."/>
            <person name="Walk T."/>
            <person name="White J."/>
            <person name="Yandava C."/>
            <person name="Burger G."/>
            <person name="Gray M.W."/>
            <person name="Holland P.W.H."/>
            <person name="King N."/>
            <person name="Lang F.B.F."/>
            <person name="Roger A.J."/>
            <person name="Ruiz-Trillo I."/>
            <person name="Lander E."/>
            <person name="Nusbaum C."/>
        </authorList>
    </citation>
    <scope>NUCLEOTIDE SEQUENCE [LARGE SCALE GENOMIC DNA]</scope>
    <source>
        <strain evidence="3 4">ATCC 50062</strain>
    </source>
</reference>
<keyword evidence="4" id="KW-1185">Reference proteome</keyword>
<dbReference type="OMA" id="YEQVCKY"/>
<name>A0A0L0DEM5_THETB</name>
<dbReference type="Pfam" id="PF10357">
    <property type="entry name" value="WH_KIN17"/>
    <property type="match status" value="1"/>
</dbReference>
<comment type="similarity">
    <text evidence="1">Belongs to the KIN17 family.</text>
</comment>